<dbReference type="EMBL" id="CP051180">
    <property type="protein sequence ID" value="QIZ77041.1"/>
    <property type="molecule type" value="Genomic_DNA"/>
</dbReference>
<sequence length="224" mass="25065">MAIQRPEILQAAVQQLRQYGIIDFSLSALASTLGCSKSTIYKHFPNKSELMIAVQSRTLQSNIQAAKILLHHPALSTQEQLLALHGFPILMQMRSPADHGLRFLPVNQAMWLDANPATVDHWAGDLMWLFRAAEMSLKRAVRAGKLAASPKQLSLVSVDMMALQRGKMTMLDNVGMAQPEQYKVLQAYLQQQQFLLQSLDWVNDHGVDLAKVQQVLLDYCSGKI</sequence>
<dbReference type="AlphaFoldDB" id="A0A6H1UD91"/>
<evidence type="ECO:0000256" key="1">
    <source>
        <dbReference type="ARBA" id="ARBA00023015"/>
    </source>
</evidence>
<evidence type="ECO:0000313" key="6">
    <source>
        <dbReference type="EMBL" id="QIZ77041.1"/>
    </source>
</evidence>
<organism evidence="6 7">
    <name type="scientific">Ferrimonas lipolytica</name>
    <dbReference type="NCBI Taxonomy" id="2724191"/>
    <lineage>
        <taxon>Bacteria</taxon>
        <taxon>Pseudomonadati</taxon>
        <taxon>Pseudomonadota</taxon>
        <taxon>Gammaproteobacteria</taxon>
        <taxon>Alteromonadales</taxon>
        <taxon>Ferrimonadaceae</taxon>
        <taxon>Ferrimonas</taxon>
    </lineage>
</organism>
<reference evidence="6 7" key="1">
    <citation type="submission" date="2020-04" db="EMBL/GenBank/DDBJ databases">
        <title>Ferrimonas sp. S7 isolated from sea water.</title>
        <authorList>
            <person name="Bae S.S."/>
            <person name="Baek K."/>
        </authorList>
    </citation>
    <scope>NUCLEOTIDE SEQUENCE [LARGE SCALE GENOMIC DNA]</scope>
    <source>
        <strain evidence="6 7">S7</strain>
    </source>
</reference>
<keyword evidence="2 4" id="KW-0238">DNA-binding</keyword>
<dbReference type="PANTHER" id="PTHR30055:SF234">
    <property type="entry name" value="HTH-TYPE TRANSCRIPTIONAL REGULATOR BETI"/>
    <property type="match status" value="1"/>
</dbReference>
<dbReference type="Pfam" id="PF00440">
    <property type="entry name" value="TetR_N"/>
    <property type="match status" value="1"/>
</dbReference>
<evidence type="ECO:0000256" key="4">
    <source>
        <dbReference type="PROSITE-ProRule" id="PRU00335"/>
    </source>
</evidence>
<dbReference type="PROSITE" id="PS50977">
    <property type="entry name" value="HTH_TETR_2"/>
    <property type="match status" value="1"/>
</dbReference>
<dbReference type="InterPro" id="IPR001647">
    <property type="entry name" value="HTH_TetR"/>
</dbReference>
<dbReference type="GO" id="GO:0003700">
    <property type="term" value="F:DNA-binding transcription factor activity"/>
    <property type="evidence" value="ECO:0007669"/>
    <property type="project" value="TreeGrafter"/>
</dbReference>
<dbReference type="PANTHER" id="PTHR30055">
    <property type="entry name" value="HTH-TYPE TRANSCRIPTIONAL REGULATOR RUTR"/>
    <property type="match status" value="1"/>
</dbReference>
<dbReference type="KEGG" id="fes:HER31_09190"/>
<dbReference type="Gene3D" id="1.10.357.10">
    <property type="entry name" value="Tetracycline Repressor, domain 2"/>
    <property type="match status" value="1"/>
</dbReference>
<feature type="domain" description="HTH tetR-type" evidence="5">
    <location>
        <begin position="2"/>
        <end position="62"/>
    </location>
</feature>
<keyword evidence="3" id="KW-0804">Transcription</keyword>
<dbReference type="PROSITE" id="PS51257">
    <property type="entry name" value="PROKAR_LIPOPROTEIN"/>
    <property type="match status" value="1"/>
</dbReference>
<dbReference type="InterPro" id="IPR050109">
    <property type="entry name" value="HTH-type_TetR-like_transc_reg"/>
</dbReference>
<gene>
    <name evidence="6" type="ORF">HER31_09190</name>
</gene>
<feature type="DNA-binding region" description="H-T-H motif" evidence="4">
    <location>
        <begin position="25"/>
        <end position="44"/>
    </location>
</feature>
<dbReference type="GO" id="GO:0000976">
    <property type="term" value="F:transcription cis-regulatory region binding"/>
    <property type="evidence" value="ECO:0007669"/>
    <property type="project" value="TreeGrafter"/>
</dbReference>
<evidence type="ECO:0000313" key="7">
    <source>
        <dbReference type="Proteomes" id="UP000501602"/>
    </source>
</evidence>
<dbReference type="SUPFAM" id="SSF46689">
    <property type="entry name" value="Homeodomain-like"/>
    <property type="match status" value="1"/>
</dbReference>
<proteinExistence type="predicted"/>
<name>A0A6H1UD91_9GAMM</name>
<dbReference type="RefSeq" id="WP_168660302.1">
    <property type="nucleotide sequence ID" value="NZ_CP051180.1"/>
</dbReference>
<dbReference type="Proteomes" id="UP000501602">
    <property type="component" value="Chromosome"/>
</dbReference>
<keyword evidence="7" id="KW-1185">Reference proteome</keyword>
<accession>A0A6H1UD91</accession>
<keyword evidence="1" id="KW-0805">Transcription regulation</keyword>
<dbReference type="PRINTS" id="PR00455">
    <property type="entry name" value="HTHTETR"/>
</dbReference>
<dbReference type="InterPro" id="IPR009057">
    <property type="entry name" value="Homeodomain-like_sf"/>
</dbReference>
<evidence type="ECO:0000256" key="2">
    <source>
        <dbReference type="ARBA" id="ARBA00023125"/>
    </source>
</evidence>
<protein>
    <submittedName>
        <fullName evidence="6">TetR/AcrR family transcriptional regulator</fullName>
    </submittedName>
</protein>
<evidence type="ECO:0000256" key="3">
    <source>
        <dbReference type="ARBA" id="ARBA00023163"/>
    </source>
</evidence>
<evidence type="ECO:0000259" key="5">
    <source>
        <dbReference type="PROSITE" id="PS50977"/>
    </source>
</evidence>